<protein>
    <submittedName>
        <fullName evidence="3">Tripartite tricarboxylate transporter substrate binding protein</fullName>
    </submittedName>
</protein>
<evidence type="ECO:0000313" key="3">
    <source>
        <dbReference type="EMBL" id="USQ81385.1"/>
    </source>
</evidence>
<dbReference type="EMBL" id="CP099489">
    <property type="protein sequence ID" value="USQ81385.1"/>
    <property type="molecule type" value="Genomic_DNA"/>
</dbReference>
<reference evidence="3" key="1">
    <citation type="submission" date="2022-06" db="EMBL/GenBank/DDBJ databases">
        <title>Ornithinimicrobium HY1793.</title>
        <authorList>
            <person name="Huang Y."/>
        </authorList>
    </citation>
    <scope>NUCLEOTIDE SEQUENCE</scope>
    <source>
        <strain evidence="3">HY1793</strain>
    </source>
</reference>
<name>A0ABY4YXA8_9MICO</name>
<dbReference type="Gene3D" id="3.40.190.10">
    <property type="entry name" value="Periplasmic binding protein-like II"/>
    <property type="match status" value="1"/>
</dbReference>
<dbReference type="CDD" id="cd07012">
    <property type="entry name" value="PBP2_Bug_TTT"/>
    <property type="match status" value="1"/>
</dbReference>
<accession>A0ABY4YXA8</accession>
<dbReference type="SUPFAM" id="SSF53850">
    <property type="entry name" value="Periplasmic binding protein-like II"/>
    <property type="match status" value="1"/>
</dbReference>
<dbReference type="PANTHER" id="PTHR42928">
    <property type="entry name" value="TRICARBOXYLATE-BINDING PROTEIN"/>
    <property type="match status" value="1"/>
</dbReference>
<dbReference type="PIRSF" id="PIRSF017082">
    <property type="entry name" value="YflP"/>
    <property type="match status" value="1"/>
</dbReference>
<evidence type="ECO:0000313" key="4">
    <source>
        <dbReference type="Proteomes" id="UP001056455"/>
    </source>
</evidence>
<proteinExistence type="inferred from homology"/>
<feature type="signal peptide" evidence="2">
    <location>
        <begin position="1"/>
        <end position="23"/>
    </location>
</feature>
<evidence type="ECO:0000256" key="2">
    <source>
        <dbReference type="SAM" id="SignalP"/>
    </source>
</evidence>
<dbReference type="PROSITE" id="PS51257">
    <property type="entry name" value="PROKAR_LIPOPROTEIN"/>
    <property type="match status" value="1"/>
</dbReference>
<dbReference type="InterPro" id="IPR042100">
    <property type="entry name" value="Bug_dom1"/>
</dbReference>
<evidence type="ECO:0000256" key="1">
    <source>
        <dbReference type="ARBA" id="ARBA00006987"/>
    </source>
</evidence>
<organism evidence="3 4">
    <name type="scientific">Ornithinimicrobium faecis</name>
    <dbReference type="NCBI Taxonomy" id="2934158"/>
    <lineage>
        <taxon>Bacteria</taxon>
        <taxon>Bacillati</taxon>
        <taxon>Actinomycetota</taxon>
        <taxon>Actinomycetes</taxon>
        <taxon>Micrococcales</taxon>
        <taxon>Ornithinimicrobiaceae</taxon>
        <taxon>Ornithinimicrobium</taxon>
    </lineage>
</organism>
<keyword evidence="2" id="KW-0732">Signal</keyword>
<sequence length="323" mass="32787">MARHTTLAAVVGMVALTGLSACGNGGSAGGGDAADYPSKTVRLIVPYPAGGGTDIAARAVAPCLEGQLGETVIVENKAGGSGAVGTTELISQPADGHTLELVLTSSAVVTPLSNDVGYTLEDQQAIGQVASFPYVILVNGESSYTTLEDLLTADADLKAAAPGAASQGTLELEAVKKAGAPITLVPFDGTAGVKSALLGNQVDFGTAVVDDDLLQQHEKGTLRILGVTSKDRVDYLPDIPAVNEIAGFEDLGAGTSYFGIVAPAGTPEDITTVLSDSLEGCLAEDSVREIIGPDFVSDTYVDGPTLQKEFEEQSKAYSAVIGG</sequence>
<keyword evidence="4" id="KW-1185">Reference proteome</keyword>
<dbReference type="Proteomes" id="UP001056455">
    <property type="component" value="Chromosome"/>
</dbReference>
<dbReference type="Gene3D" id="3.40.190.150">
    <property type="entry name" value="Bordetella uptake gene, domain 1"/>
    <property type="match status" value="1"/>
</dbReference>
<comment type="similarity">
    <text evidence="1">Belongs to the UPF0065 (bug) family.</text>
</comment>
<dbReference type="PANTHER" id="PTHR42928:SF5">
    <property type="entry name" value="BLR1237 PROTEIN"/>
    <property type="match status" value="1"/>
</dbReference>
<dbReference type="InterPro" id="IPR005064">
    <property type="entry name" value="BUG"/>
</dbReference>
<dbReference type="Pfam" id="PF03401">
    <property type="entry name" value="TctC"/>
    <property type="match status" value="1"/>
</dbReference>
<dbReference type="RefSeq" id="WP_252594824.1">
    <property type="nucleotide sequence ID" value="NZ_CP099489.1"/>
</dbReference>
<feature type="chain" id="PRO_5046643343" evidence="2">
    <location>
        <begin position="24"/>
        <end position="323"/>
    </location>
</feature>
<gene>
    <name evidence="3" type="ORF">NF556_06975</name>
</gene>